<evidence type="ECO:0000313" key="8">
    <source>
        <dbReference type="EMBL" id="KYK56043.1"/>
    </source>
</evidence>
<feature type="domain" description="Vesicle tethering protein Uso1/P115-like head" evidence="6">
    <location>
        <begin position="344"/>
        <end position="655"/>
    </location>
</feature>
<reference evidence="8 9" key="1">
    <citation type="journal article" date="2016" name="Sci. Rep.">
        <title>Insights into Adaptations to a Near-Obligate Nematode Endoparasitic Lifestyle from the Finished Genome of Drechmeria coniospora.</title>
        <authorList>
            <person name="Zhang L."/>
            <person name="Zhou Z."/>
            <person name="Guo Q."/>
            <person name="Fokkens L."/>
            <person name="Miskei M."/>
            <person name="Pocsi I."/>
            <person name="Zhang W."/>
            <person name="Chen M."/>
            <person name="Wang L."/>
            <person name="Sun Y."/>
            <person name="Donzelli B.G."/>
            <person name="Gibson D.M."/>
            <person name="Nelson D.R."/>
            <person name="Luo J.G."/>
            <person name="Rep M."/>
            <person name="Liu H."/>
            <person name="Yang S."/>
            <person name="Wang J."/>
            <person name="Krasnoff S.B."/>
            <person name="Xu Y."/>
            <person name="Molnar I."/>
            <person name="Lin M."/>
        </authorList>
    </citation>
    <scope>NUCLEOTIDE SEQUENCE [LARGE SCALE GENOMIC DNA]</scope>
    <source>
        <strain evidence="8 9">ARSEF 6962</strain>
    </source>
</reference>
<dbReference type="FunCoup" id="A0A151GG12">
    <property type="interactions" value="242"/>
</dbReference>
<protein>
    <submittedName>
        <fullName evidence="8">Vesicle tethering p115-lik protein</fullName>
    </submittedName>
</protein>
<dbReference type="RefSeq" id="XP_040655395.1">
    <property type="nucleotide sequence ID" value="XM_040805291.1"/>
</dbReference>
<dbReference type="FunFam" id="1.25.10.10:FF:000296">
    <property type="entry name" value="Related to transport protein USO1"/>
    <property type="match status" value="1"/>
</dbReference>
<keyword evidence="2" id="KW-0333">Golgi apparatus</keyword>
<keyword evidence="3 4" id="KW-0175">Coiled coil</keyword>
<evidence type="ECO:0000256" key="2">
    <source>
        <dbReference type="ARBA" id="ARBA00023034"/>
    </source>
</evidence>
<evidence type="ECO:0000313" key="9">
    <source>
        <dbReference type="Proteomes" id="UP000076580"/>
    </source>
</evidence>
<evidence type="ECO:0000256" key="4">
    <source>
        <dbReference type="SAM" id="Coils"/>
    </source>
</evidence>
<sequence>MFSITTAPAKQQSVSDTITILSGRLSSATLLEDRRAAIQGLRSFSKDFPASVASGALRSLIGCLGKDGEDLDTVKVVLETLLMLFNPNDDSPEASDEIVLWLADEFTQRQENITLLLNFLENADFYARLYSLQLLAAILAARTQRTEECVFTAPHGISRLVAVLGDDREAIRNEAIGFLIALTPTSTEIQKLVAFENAFEMVFAIIDADGSLSEGGRTVEDCLIFLANLLRSNPSNQALFRETGLISKLNTLLKTGLVTPHPDGADIAAWAQVQRNRNIYAFLAVIRLFLQSGSVGVLQNQTATWKHGLLYSVLQLGFSAHFDSIPIKAEALLTCGDMIRNARALQESFAQLTVPTPIHEALAATSSEQQPAPETTYVIDGLLDLILNTHDQRMFDLRFAACECLKAYLSNHAEVRLHFLSRAIDGYQEGPHESANILSVLLRPTNGVDATDPYRQWFAAVIAFHLLHDNIPAKAKVLAVTEGDSEHGEEVVTSIQTVTAHLISGISRGDDARMLVGHLMLLLGWMFEDMDAVNDFLADGSNVQSLIQAVIRPFNMEAELVQGLSAMLLGVAYEFSTKDSPIPRTTLHSILTSRLGRDKYLDRLASLRCHPLIRDFEVLSHKQDASSPGGLPRVFFDAAFVDFLKDNYNRIARAIDRSPEFEISVVANGVEKGISRELVDSLRQQVEEKERALQDATSNAVSLQSLLEQKQAESSRVADETARDMAQHRSSREALQKSHEAEMSTLRGQMEVMKTQQEAQIASIRAEMAAKEAGHQNRLDQTRGAAQQEAERLQRRLGAEAADLRATISRLEVDLVKVNKSKTDDMNALREENAKLLAEQVARGDEAAKLARQLESQIELAERKVAEMDGKLKAAQSSASDAIESKDTTQGELDDLLIVFADLEEKVERYSARLRELGDPMTDGEDEGPGDEGD</sequence>
<name>A0A151GG12_DRECN</name>
<dbReference type="Pfam" id="PF04869">
    <property type="entry name" value="Uso1_p115_head"/>
    <property type="match status" value="1"/>
</dbReference>
<feature type="region of interest" description="Disordered" evidence="5">
    <location>
        <begin position="708"/>
        <end position="741"/>
    </location>
</feature>
<dbReference type="PANTHER" id="PTHR10013">
    <property type="entry name" value="GENERAL VESICULAR TRANSPORT FACTOR P115"/>
    <property type="match status" value="1"/>
</dbReference>
<comment type="subcellular location">
    <subcellularLocation>
        <location evidence="1">Golgi apparatus</location>
    </subcellularLocation>
</comment>
<feature type="region of interest" description="Disordered" evidence="5">
    <location>
        <begin position="913"/>
        <end position="934"/>
    </location>
</feature>
<feature type="coiled-coil region" evidence="4">
    <location>
        <begin position="776"/>
        <end position="913"/>
    </location>
</feature>
<dbReference type="PANTHER" id="PTHR10013:SF0">
    <property type="entry name" value="GENERAL VESICULAR TRANSPORT FACTOR P115"/>
    <property type="match status" value="1"/>
</dbReference>
<dbReference type="GO" id="GO:0048211">
    <property type="term" value="P:Golgi vesicle docking"/>
    <property type="evidence" value="ECO:0007669"/>
    <property type="project" value="TreeGrafter"/>
</dbReference>
<dbReference type="AlphaFoldDB" id="A0A151GG12"/>
<dbReference type="Pfam" id="PF04871">
    <property type="entry name" value="Uso1_p115_C"/>
    <property type="match status" value="1"/>
</dbReference>
<keyword evidence="9" id="KW-1185">Reference proteome</keyword>
<dbReference type="GO" id="GO:0012507">
    <property type="term" value="C:ER to Golgi transport vesicle membrane"/>
    <property type="evidence" value="ECO:0007669"/>
    <property type="project" value="TreeGrafter"/>
</dbReference>
<dbReference type="GO" id="GO:0006886">
    <property type="term" value="P:intracellular protein transport"/>
    <property type="evidence" value="ECO:0007669"/>
    <property type="project" value="InterPro"/>
</dbReference>
<dbReference type="GO" id="GO:0005795">
    <property type="term" value="C:Golgi stack"/>
    <property type="evidence" value="ECO:0007669"/>
    <property type="project" value="TreeGrafter"/>
</dbReference>
<dbReference type="InterPro" id="IPR006953">
    <property type="entry name" value="Vesicle_Uso1_P115_head"/>
</dbReference>
<dbReference type="InterPro" id="IPR016024">
    <property type="entry name" value="ARM-type_fold"/>
</dbReference>
<dbReference type="STRING" id="98403.A0A151GG12"/>
<dbReference type="InterPro" id="IPR011989">
    <property type="entry name" value="ARM-like"/>
</dbReference>
<dbReference type="GO" id="GO:0048280">
    <property type="term" value="P:vesicle fusion with Golgi apparatus"/>
    <property type="evidence" value="ECO:0007669"/>
    <property type="project" value="InterPro"/>
</dbReference>
<dbReference type="Gene3D" id="1.25.10.10">
    <property type="entry name" value="Leucine-rich Repeat Variant"/>
    <property type="match status" value="1"/>
</dbReference>
<dbReference type="InterPro" id="IPR024095">
    <property type="entry name" value="Vesicle_P115"/>
</dbReference>
<dbReference type="InterPro" id="IPR006955">
    <property type="entry name" value="Uso1_p115_C"/>
</dbReference>
<dbReference type="GeneID" id="63720652"/>
<dbReference type="OrthoDB" id="198977at2759"/>
<dbReference type="GO" id="GO:0006888">
    <property type="term" value="P:endoplasmic reticulum to Golgi vesicle-mediated transport"/>
    <property type="evidence" value="ECO:0007669"/>
    <property type="project" value="TreeGrafter"/>
</dbReference>
<evidence type="ECO:0000256" key="3">
    <source>
        <dbReference type="ARBA" id="ARBA00023054"/>
    </source>
</evidence>
<dbReference type="InParanoid" id="A0A151GG12"/>
<organism evidence="8 9">
    <name type="scientific">Drechmeria coniospora</name>
    <name type="common">Nematophagous fungus</name>
    <name type="synonym">Meria coniospora</name>
    <dbReference type="NCBI Taxonomy" id="98403"/>
    <lineage>
        <taxon>Eukaryota</taxon>
        <taxon>Fungi</taxon>
        <taxon>Dikarya</taxon>
        <taxon>Ascomycota</taxon>
        <taxon>Pezizomycotina</taxon>
        <taxon>Sordariomycetes</taxon>
        <taxon>Hypocreomycetidae</taxon>
        <taxon>Hypocreales</taxon>
        <taxon>Ophiocordycipitaceae</taxon>
        <taxon>Drechmeria</taxon>
    </lineage>
</organism>
<evidence type="ECO:0000259" key="6">
    <source>
        <dbReference type="Pfam" id="PF04869"/>
    </source>
</evidence>
<comment type="caution">
    <text evidence="8">The sequence shown here is derived from an EMBL/GenBank/DDBJ whole genome shotgun (WGS) entry which is preliminary data.</text>
</comment>
<dbReference type="SUPFAM" id="SSF48371">
    <property type="entry name" value="ARM repeat"/>
    <property type="match status" value="1"/>
</dbReference>
<proteinExistence type="predicted"/>
<feature type="compositionally biased region" description="Acidic residues" evidence="5">
    <location>
        <begin position="922"/>
        <end position="934"/>
    </location>
</feature>
<feature type="domain" description="Uso1/p115-like vesicle tethering protein C-terminal" evidence="7">
    <location>
        <begin position="825"/>
        <end position="932"/>
    </location>
</feature>
<dbReference type="Proteomes" id="UP000076580">
    <property type="component" value="Chromosome 03"/>
</dbReference>
<evidence type="ECO:0000259" key="7">
    <source>
        <dbReference type="Pfam" id="PF04871"/>
    </source>
</evidence>
<accession>A0A151GG12</accession>
<feature type="compositionally biased region" description="Basic and acidic residues" evidence="5">
    <location>
        <begin position="710"/>
        <end position="741"/>
    </location>
</feature>
<dbReference type="GO" id="GO:0000139">
    <property type="term" value="C:Golgi membrane"/>
    <property type="evidence" value="ECO:0007669"/>
    <property type="project" value="InterPro"/>
</dbReference>
<dbReference type="GO" id="GO:0005783">
    <property type="term" value="C:endoplasmic reticulum"/>
    <property type="evidence" value="ECO:0007669"/>
    <property type="project" value="TreeGrafter"/>
</dbReference>
<dbReference type="EMBL" id="LAYC01000003">
    <property type="protein sequence ID" value="KYK56043.1"/>
    <property type="molecule type" value="Genomic_DNA"/>
</dbReference>
<evidence type="ECO:0000256" key="5">
    <source>
        <dbReference type="SAM" id="MobiDB-lite"/>
    </source>
</evidence>
<evidence type="ECO:0000256" key="1">
    <source>
        <dbReference type="ARBA" id="ARBA00004555"/>
    </source>
</evidence>
<gene>
    <name evidence="8" type="ORF">DCS_08009</name>
</gene>